<dbReference type="Pfam" id="PF07563">
    <property type="entry name" value="DUF1541"/>
    <property type="match status" value="2"/>
</dbReference>
<dbReference type="AlphaFoldDB" id="C0ZD81"/>
<dbReference type="Proteomes" id="UP000001877">
    <property type="component" value="Chromosome"/>
</dbReference>
<accession>C0ZD81</accession>
<dbReference type="EMBL" id="AP008955">
    <property type="protein sequence ID" value="BAH43740.1"/>
    <property type="molecule type" value="Genomic_DNA"/>
</dbReference>
<dbReference type="STRING" id="358681.BBR47_27630"/>
<keyword evidence="4" id="KW-1185">Reference proteome</keyword>
<sequence>MTVSGKYDSRQLRIRGVDMKRLRLISLMLIAIMGISGCNFGKPNVPEGVEVVPKPTYVIGSEVILKANHAPGMQGAKAKIVAAYDTTAYSVTYTPTTGEPPVKNYKWIIQEEIKNHIKQPYDPGTEVILKADHVKGMLDATGKLDTVESTTVYMVDYTPTSGGGEVKNYKWVTENELSPVK</sequence>
<evidence type="ECO:0000313" key="3">
    <source>
        <dbReference type="EMBL" id="BAH43740.1"/>
    </source>
</evidence>
<dbReference type="Gene3D" id="2.30.30.1210">
    <property type="entry name" value="Domain of unknown function DUF1541"/>
    <property type="match status" value="1"/>
</dbReference>
<proteinExistence type="predicted"/>
<name>C0ZD81_BREBN</name>
<keyword evidence="1" id="KW-1133">Transmembrane helix</keyword>
<evidence type="ECO:0000313" key="4">
    <source>
        <dbReference type="Proteomes" id="UP000001877"/>
    </source>
</evidence>
<dbReference type="HOGENOM" id="CLU_105728_1_0_9"/>
<feature type="domain" description="DUF1541" evidence="2">
    <location>
        <begin position="123"/>
        <end position="174"/>
    </location>
</feature>
<dbReference type="KEGG" id="bbe:BBR47_27630"/>
<reference evidence="3 4" key="1">
    <citation type="submission" date="2005-03" db="EMBL/GenBank/DDBJ databases">
        <title>Brevibacillus brevis strain 47, complete genome.</title>
        <authorList>
            <person name="Hosoyama A."/>
            <person name="Yamada R."/>
            <person name="Hongo Y."/>
            <person name="Terui Y."/>
            <person name="Ankai A."/>
            <person name="Masuyama W."/>
            <person name="Sekiguchi M."/>
            <person name="Takeda T."/>
            <person name="Asano K."/>
            <person name="Ohji S."/>
            <person name="Ichikawa N."/>
            <person name="Narita S."/>
            <person name="Aoki N."/>
            <person name="Miura H."/>
            <person name="Matsushita S."/>
            <person name="Sekigawa T."/>
            <person name="Yamagata H."/>
            <person name="Yoshikawa H."/>
            <person name="Udaka S."/>
            <person name="Tanikawa S."/>
            <person name="Fujita N."/>
        </authorList>
    </citation>
    <scope>NUCLEOTIDE SEQUENCE [LARGE SCALE GENOMIC DNA]</scope>
    <source>
        <strain evidence="4">47 / JCM 6285 / NBRC 100599</strain>
    </source>
</reference>
<keyword evidence="1" id="KW-0812">Transmembrane</keyword>
<feature type="transmembrane region" description="Helical" evidence="1">
    <location>
        <begin position="21"/>
        <end position="37"/>
    </location>
</feature>
<evidence type="ECO:0000256" key="1">
    <source>
        <dbReference type="SAM" id="Phobius"/>
    </source>
</evidence>
<feature type="domain" description="DUF1541" evidence="2">
    <location>
        <begin position="60"/>
        <end position="110"/>
    </location>
</feature>
<dbReference type="InterPro" id="IPR011438">
    <property type="entry name" value="DUF1541"/>
</dbReference>
<evidence type="ECO:0000259" key="2">
    <source>
        <dbReference type="Pfam" id="PF07563"/>
    </source>
</evidence>
<gene>
    <name evidence="3" type="ordered locus">BBR47_27630</name>
</gene>
<organism evidence="3 4">
    <name type="scientific">Brevibacillus brevis (strain 47 / JCM 6285 / NBRC 100599)</name>
    <dbReference type="NCBI Taxonomy" id="358681"/>
    <lineage>
        <taxon>Bacteria</taxon>
        <taxon>Bacillati</taxon>
        <taxon>Bacillota</taxon>
        <taxon>Bacilli</taxon>
        <taxon>Bacillales</taxon>
        <taxon>Paenibacillaceae</taxon>
        <taxon>Brevibacillus</taxon>
    </lineage>
</organism>
<dbReference type="eggNOG" id="COG1388">
    <property type="taxonomic scope" value="Bacteria"/>
</dbReference>
<protein>
    <recommendedName>
        <fullName evidence="2">DUF1541 domain-containing protein</fullName>
    </recommendedName>
</protein>
<keyword evidence="1" id="KW-0472">Membrane</keyword>